<feature type="transmembrane region" description="Helical" evidence="7">
    <location>
        <begin position="184"/>
        <end position="205"/>
    </location>
</feature>
<dbReference type="GO" id="GO:0046872">
    <property type="term" value="F:metal ion binding"/>
    <property type="evidence" value="ECO:0007669"/>
    <property type="project" value="UniProtKB-KW"/>
</dbReference>
<reference evidence="8" key="1">
    <citation type="submission" date="2022-07" db="EMBL/GenBank/DDBJ databases">
        <title>Chromosome-level genome of Muraenolepis orangiensis.</title>
        <authorList>
            <person name="Kim J."/>
        </authorList>
    </citation>
    <scope>NUCLEOTIDE SEQUENCE</scope>
    <source>
        <strain evidence="8">KU_S4_2022</strain>
        <tissue evidence="8">Muscle</tissue>
    </source>
</reference>
<feature type="binding site" evidence="6">
    <location>
        <position position="300"/>
    </location>
    <ligand>
        <name>Zn(2+)</name>
        <dbReference type="ChEBI" id="CHEBI:29105"/>
    </ligand>
</feature>
<name>A0A9Q0DBW7_9TELE</name>
<keyword evidence="3 7" id="KW-0812">Transmembrane</keyword>
<evidence type="ECO:0000256" key="5">
    <source>
        <dbReference type="ARBA" id="ARBA00023136"/>
    </source>
</evidence>
<dbReference type="Proteomes" id="UP001148018">
    <property type="component" value="Unassembled WGS sequence"/>
</dbReference>
<evidence type="ECO:0008006" key="10">
    <source>
        <dbReference type="Google" id="ProtNLM"/>
    </source>
</evidence>
<dbReference type="PANTHER" id="PTHR20855:SF143">
    <property type="entry name" value="MEMBRANE PROGESTIN RECEPTOR EPSILON"/>
    <property type="match status" value="1"/>
</dbReference>
<accession>A0A9Q0DBW7</accession>
<dbReference type="PANTHER" id="PTHR20855">
    <property type="entry name" value="ADIPOR/PROGESTIN RECEPTOR-RELATED"/>
    <property type="match status" value="1"/>
</dbReference>
<feature type="transmembrane region" description="Helical" evidence="7">
    <location>
        <begin position="90"/>
        <end position="109"/>
    </location>
</feature>
<feature type="transmembrane region" description="Helical" evidence="7">
    <location>
        <begin position="217"/>
        <end position="237"/>
    </location>
</feature>
<evidence type="ECO:0000256" key="4">
    <source>
        <dbReference type="ARBA" id="ARBA00022989"/>
    </source>
</evidence>
<feature type="binding site" evidence="6">
    <location>
        <position position="107"/>
    </location>
    <ligand>
        <name>Zn(2+)</name>
        <dbReference type="ChEBI" id="CHEBI:29105"/>
    </ligand>
</feature>
<evidence type="ECO:0000313" key="9">
    <source>
        <dbReference type="Proteomes" id="UP001148018"/>
    </source>
</evidence>
<evidence type="ECO:0000256" key="6">
    <source>
        <dbReference type="PIRSR" id="PIRSR604254-1"/>
    </source>
</evidence>
<comment type="caution">
    <text evidence="8">The sequence shown here is derived from an EMBL/GenBank/DDBJ whole genome shotgun (WGS) entry which is preliminary data.</text>
</comment>
<keyword evidence="4 7" id="KW-1133">Transmembrane helix</keyword>
<dbReference type="GO" id="GO:0016020">
    <property type="term" value="C:membrane"/>
    <property type="evidence" value="ECO:0007669"/>
    <property type="project" value="UniProtKB-SubCell"/>
</dbReference>
<evidence type="ECO:0000256" key="3">
    <source>
        <dbReference type="ARBA" id="ARBA00022692"/>
    </source>
</evidence>
<dbReference type="OrthoDB" id="529367at2759"/>
<dbReference type="EMBL" id="JANIIK010000118">
    <property type="protein sequence ID" value="KAJ3585599.1"/>
    <property type="molecule type" value="Genomic_DNA"/>
</dbReference>
<gene>
    <name evidence="8" type="ORF">NHX12_014318</name>
</gene>
<dbReference type="InterPro" id="IPR004254">
    <property type="entry name" value="AdipoR/HlyIII-related"/>
</dbReference>
<evidence type="ECO:0000256" key="1">
    <source>
        <dbReference type="ARBA" id="ARBA00004141"/>
    </source>
</evidence>
<evidence type="ECO:0000313" key="8">
    <source>
        <dbReference type="EMBL" id="KAJ3585599.1"/>
    </source>
</evidence>
<evidence type="ECO:0000256" key="2">
    <source>
        <dbReference type="ARBA" id="ARBA00007018"/>
    </source>
</evidence>
<protein>
    <recommendedName>
        <fullName evidence="10">Progestin and adipoQ receptor family member 9</fullName>
    </recommendedName>
</protein>
<feature type="transmembrane region" description="Helical" evidence="7">
    <location>
        <begin position="121"/>
        <end position="142"/>
    </location>
</feature>
<dbReference type="GO" id="GO:0038023">
    <property type="term" value="F:signaling receptor activity"/>
    <property type="evidence" value="ECO:0007669"/>
    <property type="project" value="TreeGrafter"/>
</dbReference>
<proteinExistence type="inferred from homology"/>
<feature type="transmembrane region" description="Helical" evidence="7">
    <location>
        <begin position="349"/>
        <end position="371"/>
    </location>
</feature>
<dbReference type="AlphaFoldDB" id="A0A9Q0DBW7"/>
<keyword evidence="9" id="KW-1185">Reference proteome</keyword>
<keyword evidence="6" id="KW-0479">Metal-binding</keyword>
<comment type="subcellular location">
    <subcellularLocation>
        <location evidence="1">Membrane</location>
        <topology evidence="1">Multi-pass membrane protein</topology>
    </subcellularLocation>
</comment>
<organism evidence="8 9">
    <name type="scientific">Muraenolepis orangiensis</name>
    <name type="common">Patagonian moray cod</name>
    <dbReference type="NCBI Taxonomy" id="630683"/>
    <lineage>
        <taxon>Eukaryota</taxon>
        <taxon>Metazoa</taxon>
        <taxon>Chordata</taxon>
        <taxon>Craniata</taxon>
        <taxon>Vertebrata</taxon>
        <taxon>Euteleostomi</taxon>
        <taxon>Actinopterygii</taxon>
        <taxon>Neopterygii</taxon>
        <taxon>Teleostei</taxon>
        <taxon>Neoteleostei</taxon>
        <taxon>Acanthomorphata</taxon>
        <taxon>Zeiogadaria</taxon>
        <taxon>Gadariae</taxon>
        <taxon>Gadiformes</taxon>
        <taxon>Muraenolepidoidei</taxon>
        <taxon>Muraenolepididae</taxon>
        <taxon>Muraenolepis</taxon>
    </lineage>
</organism>
<keyword evidence="6" id="KW-0862">Zinc</keyword>
<feature type="binding site" evidence="6">
    <location>
        <position position="296"/>
    </location>
    <ligand>
        <name>Zn(2+)</name>
        <dbReference type="ChEBI" id="CHEBI:29105"/>
    </ligand>
</feature>
<comment type="similarity">
    <text evidence="2">Belongs to the ADIPOR family.</text>
</comment>
<keyword evidence="5 7" id="KW-0472">Membrane</keyword>
<sequence>MFLSGEDDAPPLLAHTEVPPRVTENYILSGYRFPNYSLRQCLLSAFRPTNETGNFWTHFLPAFLFAYHFAEVFGWEGSPPAAAPFFYPLWTYFLGVLCLLSASSLAHLLNSMSLVVREVCFFVDYGTISAYTVGSSLAYYYYIHPRAGLPEAGGPWEPGNGSRADPAPLAAVSSAWYGMADASALFEAFYVPSSCAVAVICILSCCNTRQRWRRHRYLIRTLVFLLPFLVSSTPIFYRLLTRSPYRPASASLASSASMAGHFYRHCAWLVASAAFNIAKVPERLAPGLFDVWGHSHQWFHCCTFLSILEELHMIKAEVRAALLQPALALSEAAGSSAAAMSRLPGPTALSTYGVMLLLQATIAAIIGWFSWQAERIYGPERDQLARRGLRGHHKCH</sequence>
<dbReference type="Pfam" id="PF03006">
    <property type="entry name" value="HlyIII"/>
    <property type="match status" value="1"/>
</dbReference>
<evidence type="ECO:0000256" key="7">
    <source>
        <dbReference type="SAM" id="Phobius"/>
    </source>
</evidence>